<reference evidence="4" key="3">
    <citation type="submission" date="2025-08" db="UniProtKB">
        <authorList>
            <consortium name="Ensembl"/>
        </authorList>
    </citation>
    <scope>IDENTIFICATION</scope>
</reference>
<dbReference type="EMBL" id="EAAA01002267">
    <property type="status" value="NOT_ANNOTATED_CDS"/>
    <property type="molecule type" value="Genomic_DNA"/>
</dbReference>
<dbReference type="InterPro" id="IPR001507">
    <property type="entry name" value="ZP_dom"/>
</dbReference>
<dbReference type="OMA" id="KCECGRS"/>
<dbReference type="InParanoid" id="F6QD58"/>
<name>F6QD58_CIOIN</name>
<dbReference type="GO" id="GO:0009986">
    <property type="term" value="C:cell surface"/>
    <property type="evidence" value="ECO:0000318"/>
    <property type="project" value="GO_Central"/>
</dbReference>
<sequence length="306" mass="34395">GCSKNNGGCTDNCIVLENAGEEEYKCECGRSCWELHKDQRTCMPKLEHNCDNDQIEIRVPKCAVDGPIGVGNFDSDVTPPPECRSVDSSTHHVFRFNKYQCDTVNSSLYQNVVTMWIEDPKEDSSGTGGGITRGSWYEIDSTCTKEKAFDTEGEYNPEDTTTTIVVEEGFGQIDISFDYYTDETFQEAYSPYDYPVDFDVGSNMYFAIEAECDKSEVELFTEQCVAQPEPRPPGVEDYIMLDEGCIIDKTMKCYPSTNPMINQFSIEAFRFSYETAGVTENTNVLIKCSVLVCVQNDTTSRCYKGC</sequence>
<evidence type="ECO:0000256" key="2">
    <source>
        <dbReference type="ARBA" id="ARBA00023157"/>
    </source>
</evidence>
<evidence type="ECO:0000256" key="1">
    <source>
        <dbReference type="ARBA" id="ARBA00022729"/>
    </source>
</evidence>
<dbReference type="Gene3D" id="2.60.40.4100">
    <property type="entry name" value="Zona pellucida, ZP-C domain"/>
    <property type="match status" value="1"/>
</dbReference>
<evidence type="ECO:0000259" key="3">
    <source>
        <dbReference type="PROSITE" id="PS51034"/>
    </source>
</evidence>
<reference evidence="4" key="4">
    <citation type="submission" date="2025-09" db="UniProtKB">
        <authorList>
            <consortium name="Ensembl"/>
        </authorList>
    </citation>
    <scope>IDENTIFICATION</scope>
</reference>
<dbReference type="GeneTree" id="ENSGT00940000163632"/>
<dbReference type="Pfam" id="PF00100">
    <property type="entry name" value="Zona_pellucida"/>
    <property type="match status" value="1"/>
</dbReference>
<dbReference type="PROSITE" id="PS51034">
    <property type="entry name" value="ZP_2"/>
    <property type="match status" value="1"/>
</dbReference>
<evidence type="ECO:0000313" key="4">
    <source>
        <dbReference type="Ensembl" id="ENSCINP00000020188.3"/>
    </source>
</evidence>
<dbReference type="Ensembl" id="ENSCINT00000020188.3">
    <property type="protein sequence ID" value="ENSCINP00000020188.3"/>
    <property type="gene ID" value="ENSCING00000010068.3"/>
</dbReference>
<dbReference type="InterPro" id="IPR042235">
    <property type="entry name" value="ZP-C_dom"/>
</dbReference>
<dbReference type="InterPro" id="IPR055356">
    <property type="entry name" value="ZP-N"/>
</dbReference>
<feature type="domain" description="ZP" evidence="3">
    <location>
        <begin position="49"/>
        <end position="306"/>
    </location>
</feature>
<dbReference type="PANTHER" id="PTHR14002:SF59">
    <property type="entry name" value="CUB AND ZONA PELLUCIDA-LIKE DOMAIN-CONTAINING PROTEIN 1-RELATED"/>
    <property type="match status" value="1"/>
</dbReference>
<dbReference type="Pfam" id="PF23344">
    <property type="entry name" value="ZP-N"/>
    <property type="match status" value="1"/>
</dbReference>
<dbReference type="AlphaFoldDB" id="F6QD58"/>
<reference evidence="4" key="2">
    <citation type="journal article" date="2008" name="Genome Biol.">
        <title>Improved genome assembly and evidence-based global gene model set for the chordate Ciona intestinalis: new insight into intron and operon populations.</title>
        <authorList>
            <person name="Satou Y."/>
            <person name="Mineta K."/>
            <person name="Ogasawara M."/>
            <person name="Sasakura Y."/>
            <person name="Shoguchi E."/>
            <person name="Ueno K."/>
            <person name="Yamada L."/>
            <person name="Matsumoto J."/>
            <person name="Wasserscheid J."/>
            <person name="Dewar K."/>
            <person name="Wiley G.B."/>
            <person name="Macmil S.L."/>
            <person name="Roe B.A."/>
            <person name="Zeller R.W."/>
            <person name="Hastings K.E."/>
            <person name="Lemaire P."/>
            <person name="Lindquist E."/>
            <person name="Endo T."/>
            <person name="Hotta K."/>
            <person name="Inaba K."/>
        </authorList>
    </citation>
    <scope>NUCLEOTIDE SEQUENCE [LARGE SCALE GENOMIC DNA]</scope>
    <source>
        <strain evidence="4">wild type</strain>
    </source>
</reference>
<dbReference type="GO" id="GO:0005615">
    <property type="term" value="C:extracellular space"/>
    <property type="evidence" value="ECO:0000318"/>
    <property type="project" value="GO_Central"/>
</dbReference>
<evidence type="ECO:0000313" key="5">
    <source>
        <dbReference type="Proteomes" id="UP000008144"/>
    </source>
</evidence>
<dbReference type="SMART" id="SM00241">
    <property type="entry name" value="ZP"/>
    <property type="match status" value="1"/>
</dbReference>
<dbReference type="Gene3D" id="2.10.25.10">
    <property type="entry name" value="Laminin"/>
    <property type="match status" value="1"/>
</dbReference>
<protein>
    <recommendedName>
        <fullName evidence="3">ZP domain-containing protein</fullName>
    </recommendedName>
</protein>
<dbReference type="InterPro" id="IPR055355">
    <property type="entry name" value="ZP-C"/>
</dbReference>
<accession>F6QD58</accession>
<reference evidence="5" key="1">
    <citation type="journal article" date="2002" name="Science">
        <title>The draft genome of Ciona intestinalis: insights into chordate and vertebrate origins.</title>
        <authorList>
            <person name="Dehal P."/>
            <person name="Satou Y."/>
            <person name="Campbell R.K."/>
            <person name="Chapman J."/>
            <person name="Degnan B."/>
            <person name="De Tomaso A."/>
            <person name="Davidson B."/>
            <person name="Di Gregorio A."/>
            <person name="Gelpke M."/>
            <person name="Goodstein D.M."/>
            <person name="Harafuji N."/>
            <person name="Hastings K.E."/>
            <person name="Ho I."/>
            <person name="Hotta K."/>
            <person name="Huang W."/>
            <person name="Kawashima T."/>
            <person name="Lemaire P."/>
            <person name="Martinez D."/>
            <person name="Meinertzhagen I.A."/>
            <person name="Necula S."/>
            <person name="Nonaka M."/>
            <person name="Putnam N."/>
            <person name="Rash S."/>
            <person name="Saiga H."/>
            <person name="Satake M."/>
            <person name="Terry A."/>
            <person name="Yamada L."/>
            <person name="Wang H.G."/>
            <person name="Awazu S."/>
            <person name="Azumi K."/>
            <person name="Boore J."/>
            <person name="Branno M."/>
            <person name="Chin-Bow S."/>
            <person name="DeSantis R."/>
            <person name="Doyle S."/>
            <person name="Francino P."/>
            <person name="Keys D.N."/>
            <person name="Haga S."/>
            <person name="Hayashi H."/>
            <person name="Hino K."/>
            <person name="Imai K.S."/>
            <person name="Inaba K."/>
            <person name="Kano S."/>
            <person name="Kobayashi K."/>
            <person name="Kobayashi M."/>
            <person name="Lee B.I."/>
            <person name="Makabe K.W."/>
            <person name="Manohar C."/>
            <person name="Matassi G."/>
            <person name="Medina M."/>
            <person name="Mochizuki Y."/>
            <person name="Mount S."/>
            <person name="Morishita T."/>
            <person name="Miura S."/>
            <person name="Nakayama A."/>
            <person name="Nishizaka S."/>
            <person name="Nomoto H."/>
            <person name="Ohta F."/>
            <person name="Oishi K."/>
            <person name="Rigoutsos I."/>
            <person name="Sano M."/>
            <person name="Sasaki A."/>
            <person name="Sasakura Y."/>
            <person name="Shoguchi E."/>
            <person name="Shin-i T."/>
            <person name="Spagnuolo A."/>
            <person name="Stainier D."/>
            <person name="Suzuki M.M."/>
            <person name="Tassy O."/>
            <person name="Takatori N."/>
            <person name="Tokuoka M."/>
            <person name="Yagi K."/>
            <person name="Yoshizaki F."/>
            <person name="Wada S."/>
            <person name="Zhang C."/>
            <person name="Hyatt P.D."/>
            <person name="Larimer F."/>
            <person name="Detter C."/>
            <person name="Doggett N."/>
            <person name="Glavina T."/>
            <person name="Hawkins T."/>
            <person name="Richardson P."/>
            <person name="Lucas S."/>
            <person name="Kohara Y."/>
            <person name="Levine M."/>
            <person name="Satoh N."/>
            <person name="Rokhsar D.S."/>
        </authorList>
    </citation>
    <scope>NUCLEOTIDE SEQUENCE [LARGE SCALE GENOMIC DNA]</scope>
</reference>
<dbReference type="STRING" id="7719.ENSCINP00000020188"/>
<dbReference type="HOGENOM" id="CLU_910694_0_0_1"/>
<keyword evidence="5" id="KW-1185">Reference proteome</keyword>
<dbReference type="PANTHER" id="PTHR14002">
    <property type="entry name" value="ENDOGLIN/TGF-BETA RECEPTOR TYPE III"/>
    <property type="match status" value="1"/>
</dbReference>
<organism evidence="4 5">
    <name type="scientific">Ciona intestinalis</name>
    <name type="common">Transparent sea squirt</name>
    <name type="synonym">Ascidia intestinalis</name>
    <dbReference type="NCBI Taxonomy" id="7719"/>
    <lineage>
        <taxon>Eukaryota</taxon>
        <taxon>Metazoa</taxon>
        <taxon>Chordata</taxon>
        <taxon>Tunicata</taxon>
        <taxon>Ascidiacea</taxon>
        <taxon>Phlebobranchia</taxon>
        <taxon>Cionidae</taxon>
        <taxon>Ciona</taxon>
    </lineage>
</organism>
<proteinExistence type="predicted"/>
<keyword evidence="2" id="KW-1015">Disulfide bond</keyword>
<dbReference type="Proteomes" id="UP000008144">
    <property type="component" value="Chromosome 6"/>
</dbReference>
<keyword evidence="1" id="KW-0732">Signal</keyword>